<keyword evidence="2" id="KW-0472">Membrane</keyword>
<feature type="region of interest" description="Disordered" evidence="1">
    <location>
        <begin position="1"/>
        <end position="28"/>
    </location>
</feature>
<feature type="compositionally biased region" description="Low complexity" evidence="1">
    <location>
        <begin position="7"/>
        <end position="23"/>
    </location>
</feature>
<gene>
    <name evidence="3" type="ORF">FH972_010477</name>
</gene>
<dbReference type="AlphaFoldDB" id="A0A660KNE3"/>
<accession>A0A660KNE3</accession>
<name>A0A660KNE3_9ROSI</name>
<reference evidence="3 4" key="1">
    <citation type="submission" date="2019-06" db="EMBL/GenBank/DDBJ databases">
        <title>A chromosomal-level reference genome of Carpinus fangiana (Coryloideae, Betulaceae).</title>
        <authorList>
            <person name="Yang X."/>
            <person name="Wang Z."/>
            <person name="Zhang L."/>
            <person name="Hao G."/>
            <person name="Liu J."/>
            <person name="Yang Y."/>
        </authorList>
    </citation>
    <scope>NUCLEOTIDE SEQUENCE [LARGE SCALE GENOMIC DNA]</scope>
    <source>
        <strain evidence="3">Cfa_2016G</strain>
        <tissue evidence="3">Leaf</tissue>
    </source>
</reference>
<evidence type="ECO:0000256" key="1">
    <source>
        <dbReference type="SAM" id="MobiDB-lite"/>
    </source>
</evidence>
<feature type="transmembrane region" description="Helical" evidence="2">
    <location>
        <begin position="37"/>
        <end position="55"/>
    </location>
</feature>
<evidence type="ECO:0000313" key="3">
    <source>
        <dbReference type="EMBL" id="KAE8037927.1"/>
    </source>
</evidence>
<dbReference type="Proteomes" id="UP000327013">
    <property type="component" value="Chromosome 4"/>
</dbReference>
<keyword evidence="2" id="KW-1133">Transmembrane helix</keyword>
<feature type="region of interest" description="Disordered" evidence="1">
    <location>
        <begin position="69"/>
        <end position="105"/>
    </location>
</feature>
<proteinExistence type="predicted"/>
<dbReference type="EMBL" id="CM017324">
    <property type="protein sequence ID" value="KAE8037927.1"/>
    <property type="molecule type" value="Genomic_DNA"/>
</dbReference>
<keyword evidence="4" id="KW-1185">Reference proteome</keyword>
<protein>
    <submittedName>
        <fullName evidence="3">Uncharacterized protein</fullName>
    </submittedName>
</protein>
<evidence type="ECO:0000313" key="4">
    <source>
        <dbReference type="Proteomes" id="UP000327013"/>
    </source>
</evidence>
<evidence type="ECO:0000256" key="2">
    <source>
        <dbReference type="SAM" id="Phobius"/>
    </source>
</evidence>
<feature type="compositionally biased region" description="Polar residues" evidence="1">
    <location>
        <begin position="85"/>
        <end position="96"/>
    </location>
</feature>
<organism evidence="3 4">
    <name type="scientific">Carpinus fangiana</name>
    <dbReference type="NCBI Taxonomy" id="176857"/>
    <lineage>
        <taxon>Eukaryota</taxon>
        <taxon>Viridiplantae</taxon>
        <taxon>Streptophyta</taxon>
        <taxon>Embryophyta</taxon>
        <taxon>Tracheophyta</taxon>
        <taxon>Spermatophyta</taxon>
        <taxon>Magnoliopsida</taxon>
        <taxon>eudicotyledons</taxon>
        <taxon>Gunneridae</taxon>
        <taxon>Pentapetalae</taxon>
        <taxon>rosids</taxon>
        <taxon>fabids</taxon>
        <taxon>Fagales</taxon>
        <taxon>Betulaceae</taxon>
        <taxon>Carpinus</taxon>
    </lineage>
</organism>
<keyword evidence="2" id="KW-0812">Transmembrane</keyword>
<sequence length="105" mass="11005">MEVVVGNGNPSSPSLAAPLRPGSGSNSSTWDDMAKETVIAIFSAITGAITTHLVTKLWQLYFKPKCNCNTPAADAAPPPDPPPSVTSTSQEHYNTPPTSPSDLRV</sequence>